<dbReference type="InterPro" id="IPR042104">
    <property type="entry name" value="PKS_dehydratase_sf"/>
</dbReference>
<dbReference type="InterPro" id="IPR020806">
    <property type="entry name" value="PKS_PP-bd"/>
</dbReference>
<dbReference type="GO" id="GO:1901336">
    <property type="term" value="P:lactone biosynthetic process"/>
    <property type="evidence" value="ECO:0007669"/>
    <property type="project" value="UniProtKB-ARBA"/>
</dbReference>
<dbReference type="Gene3D" id="3.40.50.720">
    <property type="entry name" value="NAD(P)-binding Rossmann-like Domain"/>
    <property type="match status" value="2"/>
</dbReference>
<dbReference type="InterPro" id="IPR016036">
    <property type="entry name" value="Malonyl_transacylase_ACP-bd"/>
</dbReference>
<dbReference type="Pfam" id="PF21089">
    <property type="entry name" value="PKS_DH_N"/>
    <property type="match status" value="1"/>
</dbReference>
<evidence type="ECO:0000259" key="12">
    <source>
        <dbReference type="PROSITE" id="PS52019"/>
    </source>
</evidence>
<dbReference type="InterPro" id="IPR036736">
    <property type="entry name" value="ACP-like_sf"/>
</dbReference>
<dbReference type="PANTHER" id="PTHR43775:SF49">
    <property type="entry name" value="SYNTHASE, PUTATIVE (JCVI)-RELATED"/>
    <property type="match status" value="1"/>
</dbReference>
<dbReference type="PROSITE" id="PS52004">
    <property type="entry name" value="KS3_2"/>
    <property type="match status" value="1"/>
</dbReference>
<dbReference type="InterPro" id="IPR020843">
    <property type="entry name" value="ER"/>
</dbReference>
<evidence type="ECO:0000259" key="10">
    <source>
        <dbReference type="PROSITE" id="PS50075"/>
    </source>
</evidence>
<dbReference type="RefSeq" id="XP_024727349.1">
    <property type="nucleotide sequence ID" value="XM_024886155.1"/>
</dbReference>
<feature type="active site" description="Proton donor; for dehydratase activity" evidence="9">
    <location>
        <position position="1068"/>
    </location>
</feature>
<dbReference type="SMART" id="SM00827">
    <property type="entry name" value="PKS_AT"/>
    <property type="match status" value="1"/>
</dbReference>
<dbReference type="Gene3D" id="3.90.180.10">
    <property type="entry name" value="Medium-chain alcohol dehydrogenases, catalytic domain"/>
    <property type="match status" value="1"/>
</dbReference>
<keyword evidence="4" id="KW-0808">Transferase</keyword>
<dbReference type="Gene3D" id="3.40.366.10">
    <property type="entry name" value="Malonyl-Coenzyme A Acyl Carrier Protein, domain 2"/>
    <property type="match status" value="1"/>
</dbReference>
<dbReference type="GO" id="GO:0004315">
    <property type="term" value="F:3-oxoacyl-[acyl-carrier-protein] synthase activity"/>
    <property type="evidence" value="ECO:0007669"/>
    <property type="project" value="InterPro"/>
</dbReference>
<dbReference type="InterPro" id="IPR001227">
    <property type="entry name" value="Ac_transferase_dom_sf"/>
</dbReference>
<evidence type="ECO:0000256" key="5">
    <source>
        <dbReference type="ARBA" id="ARBA00022857"/>
    </source>
</evidence>
<dbReference type="SMART" id="SM00822">
    <property type="entry name" value="PKS_KR"/>
    <property type="match status" value="1"/>
</dbReference>
<dbReference type="InterPro" id="IPR049900">
    <property type="entry name" value="PKS_mFAS_DH"/>
</dbReference>
<dbReference type="Pfam" id="PF13602">
    <property type="entry name" value="ADH_zinc_N_2"/>
    <property type="match status" value="1"/>
</dbReference>
<dbReference type="InParanoid" id="A0A2J6SI49"/>
<proteinExistence type="predicted"/>
<dbReference type="GO" id="GO:0030639">
    <property type="term" value="P:polyketide biosynthetic process"/>
    <property type="evidence" value="ECO:0007669"/>
    <property type="project" value="UniProtKB-ARBA"/>
</dbReference>
<dbReference type="Pfam" id="PF14765">
    <property type="entry name" value="PS-DH"/>
    <property type="match status" value="1"/>
</dbReference>
<keyword evidence="1" id="KW-0596">Phosphopantetheine</keyword>
<reference evidence="13 14" key="1">
    <citation type="submission" date="2016-04" db="EMBL/GenBank/DDBJ databases">
        <title>A degradative enzymes factory behind the ericoid mycorrhizal symbiosis.</title>
        <authorList>
            <consortium name="DOE Joint Genome Institute"/>
            <person name="Martino E."/>
            <person name="Morin E."/>
            <person name="Grelet G."/>
            <person name="Kuo A."/>
            <person name="Kohler A."/>
            <person name="Daghino S."/>
            <person name="Barry K."/>
            <person name="Choi C."/>
            <person name="Cichocki N."/>
            <person name="Clum A."/>
            <person name="Copeland A."/>
            <person name="Hainaut M."/>
            <person name="Haridas S."/>
            <person name="Labutti K."/>
            <person name="Lindquist E."/>
            <person name="Lipzen A."/>
            <person name="Khouja H.-R."/>
            <person name="Murat C."/>
            <person name="Ohm R."/>
            <person name="Olson A."/>
            <person name="Spatafora J."/>
            <person name="Veneault-Fourrey C."/>
            <person name="Henrissat B."/>
            <person name="Grigoriev I."/>
            <person name="Martin F."/>
            <person name="Perotto S."/>
        </authorList>
    </citation>
    <scope>NUCLEOTIDE SEQUENCE [LARGE SCALE GENOMIC DNA]</scope>
    <source>
        <strain evidence="13 14">E</strain>
    </source>
</reference>
<dbReference type="InterPro" id="IPR057326">
    <property type="entry name" value="KR_dom"/>
</dbReference>
<dbReference type="PROSITE" id="PS52019">
    <property type="entry name" value="PKS_MFAS_DH"/>
    <property type="match status" value="1"/>
</dbReference>
<dbReference type="GO" id="GO:0032259">
    <property type="term" value="P:methylation"/>
    <property type="evidence" value="ECO:0007669"/>
    <property type="project" value="UniProtKB-KW"/>
</dbReference>
<dbReference type="InterPro" id="IPR013217">
    <property type="entry name" value="Methyltransf_12"/>
</dbReference>
<accession>A0A2J6SI49</accession>
<dbReference type="PROSITE" id="PS00012">
    <property type="entry name" value="PHOSPHOPANTETHEINE"/>
    <property type="match status" value="1"/>
</dbReference>
<dbReference type="GO" id="GO:0031177">
    <property type="term" value="F:phosphopantetheine binding"/>
    <property type="evidence" value="ECO:0007669"/>
    <property type="project" value="InterPro"/>
</dbReference>
<keyword evidence="14" id="KW-1185">Reference proteome</keyword>
<evidence type="ECO:0000256" key="9">
    <source>
        <dbReference type="PROSITE-ProRule" id="PRU01363"/>
    </source>
</evidence>
<dbReference type="InterPro" id="IPR006162">
    <property type="entry name" value="Ppantetheine_attach_site"/>
</dbReference>
<dbReference type="InterPro" id="IPR036291">
    <property type="entry name" value="NAD(P)-bd_dom_sf"/>
</dbReference>
<dbReference type="InterPro" id="IPR032821">
    <property type="entry name" value="PKS_assoc"/>
</dbReference>
<dbReference type="Gene3D" id="3.40.50.150">
    <property type="entry name" value="Vaccinia Virus protein VP39"/>
    <property type="match status" value="1"/>
</dbReference>
<dbReference type="InterPro" id="IPR049551">
    <property type="entry name" value="PKS_DH_C"/>
</dbReference>
<dbReference type="Pfam" id="PF00550">
    <property type="entry name" value="PP-binding"/>
    <property type="match status" value="1"/>
</dbReference>
<dbReference type="SMART" id="SM00826">
    <property type="entry name" value="PKS_DH"/>
    <property type="match status" value="1"/>
</dbReference>
<dbReference type="SMART" id="SM00823">
    <property type="entry name" value="PKS_PP"/>
    <property type="match status" value="1"/>
</dbReference>
<dbReference type="Pfam" id="PF00698">
    <property type="entry name" value="Acyl_transf_1"/>
    <property type="match status" value="1"/>
</dbReference>
<evidence type="ECO:0000313" key="13">
    <source>
        <dbReference type="EMBL" id="PMD50445.1"/>
    </source>
</evidence>
<dbReference type="OrthoDB" id="329835at2759"/>
<evidence type="ECO:0000256" key="6">
    <source>
        <dbReference type="ARBA" id="ARBA00023002"/>
    </source>
</evidence>
<dbReference type="Pfam" id="PF08659">
    <property type="entry name" value="KR"/>
    <property type="match status" value="1"/>
</dbReference>
<gene>
    <name evidence="13" type="ORF">K444DRAFT_657414</name>
</gene>
<organism evidence="13 14">
    <name type="scientific">Hyaloscypha bicolor E</name>
    <dbReference type="NCBI Taxonomy" id="1095630"/>
    <lineage>
        <taxon>Eukaryota</taxon>
        <taxon>Fungi</taxon>
        <taxon>Dikarya</taxon>
        <taxon>Ascomycota</taxon>
        <taxon>Pezizomycotina</taxon>
        <taxon>Leotiomycetes</taxon>
        <taxon>Helotiales</taxon>
        <taxon>Hyaloscyphaceae</taxon>
        <taxon>Hyaloscypha</taxon>
        <taxon>Hyaloscypha bicolor</taxon>
    </lineage>
</organism>
<dbReference type="FunFam" id="3.40.50.720:FF:000209">
    <property type="entry name" value="Polyketide synthase Pks12"/>
    <property type="match status" value="1"/>
</dbReference>
<dbReference type="PANTHER" id="PTHR43775">
    <property type="entry name" value="FATTY ACID SYNTHASE"/>
    <property type="match status" value="1"/>
</dbReference>
<keyword evidence="8" id="KW-0012">Acyltransferase</keyword>
<keyword evidence="7" id="KW-0511">Multifunctional enzyme</keyword>
<dbReference type="EMBL" id="KZ613913">
    <property type="protein sequence ID" value="PMD50445.1"/>
    <property type="molecule type" value="Genomic_DNA"/>
</dbReference>
<keyword evidence="3" id="KW-0489">Methyltransferase</keyword>
<dbReference type="Proteomes" id="UP000235371">
    <property type="component" value="Unassembled WGS sequence"/>
</dbReference>
<feature type="domain" description="Ketosynthase family 3 (KS3)" evidence="11">
    <location>
        <begin position="1"/>
        <end position="415"/>
    </location>
</feature>
<dbReference type="Pfam" id="PF02801">
    <property type="entry name" value="Ketoacyl-synt_C"/>
    <property type="match status" value="1"/>
</dbReference>
<dbReference type="Pfam" id="PF08240">
    <property type="entry name" value="ADH_N"/>
    <property type="match status" value="1"/>
</dbReference>
<feature type="region of interest" description="N-terminal hotdog fold" evidence="9">
    <location>
        <begin position="867"/>
        <end position="994"/>
    </location>
</feature>
<evidence type="ECO:0000256" key="7">
    <source>
        <dbReference type="ARBA" id="ARBA00023268"/>
    </source>
</evidence>
<dbReference type="GO" id="GO:0008168">
    <property type="term" value="F:methyltransferase activity"/>
    <property type="evidence" value="ECO:0007669"/>
    <property type="project" value="UniProtKB-KW"/>
</dbReference>
<dbReference type="CDD" id="cd05274">
    <property type="entry name" value="KR_FAS_SDR_x"/>
    <property type="match status" value="1"/>
</dbReference>
<dbReference type="Pfam" id="PF23114">
    <property type="entry name" value="NAD-bd_HRPKS_sdrA"/>
    <property type="match status" value="1"/>
</dbReference>
<dbReference type="Gene3D" id="3.10.129.110">
    <property type="entry name" value="Polyketide synthase dehydratase"/>
    <property type="match status" value="1"/>
</dbReference>
<dbReference type="SUPFAM" id="SSF51735">
    <property type="entry name" value="NAD(P)-binding Rossmann-fold domains"/>
    <property type="match status" value="2"/>
</dbReference>
<dbReference type="Gene3D" id="3.40.47.10">
    <property type="match status" value="1"/>
</dbReference>
<name>A0A2J6SI49_9HELO</name>
<evidence type="ECO:0000256" key="3">
    <source>
        <dbReference type="ARBA" id="ARBA00022603"/>
    </source>
</evidence>
<dbReference type="SUPFAM" id="SSF47336">
    <property type="entry name" value="ACP-like"/>
    <property type="match status" value="1"/>
</dbReference>
<evidence type="ECO:0000256" key="4">
    <source>
        <dbReference type="ARBA" id="ARBA00022679"/>
    </source>
</evidence>
<dbReference type="SUPFAM" id="SSF53335">
    <property type="entry name" value="S-adenosyl-L-methionine-dependent methyltransferases"/>
    <property type="match status" value="1"/>
</dbReference>
<keyword evidence="6" id="KW-0560">Oxidoreductase</keyword>
<dbReference type="GO" id="GO:0004312">
    <property type="term" value="F:fatty acid synthase activity"/>
    <property type="evidence" value="ECO:0007669"/>
    <property type="project" value="TreeGrafter"/>
</dbReference>
<keyword evidence="5" id="KW-0521">NADP</keyword>
<dbReference type="GO" id="GO:0006633">
    <property type="term" value="P:fatty acid biosynthetic process"/>
    <property type="evidence" value="ECO:0007669"/>
    <property type="project" value="InterPro"/>
</dbReference>
<dbReference type="InterPro" id="IPR020807">
    <property type="entry name" value="PKS_DH"/>
</dbReference>
<evidence type="ECO:0000256" key="8">
    <source>
        <dbReference type="ARBA" id="ARBA00023315"/>
    </source>
</evidence>
<feature type="domain" description="PKS/mFAS DH" evidence="12">
    <location>
        <begin position="867"/>
        <end position="1151"/>
    </location>
</feature>
<feature type="active site" description="Proton acceptor; for dehydratase activity" evidence="9">
    <location>
        <position position="898"/>
    </location>
</feature>
<dbReference type="GO" id="GO:0016491">
    <property type="term" value="F:oxidoreductase activity"/>
    <property type="evidence" value="ECO:0007669"/>
    <property type="project" value="UniProtKB-KW"/>
</dbReference>
<dbReference type="SMART" id="SM00829">
    <property type="entry name" value="PKS_ER"/>
    <property type="match status" value="1"/>
</dbReference>
<dbReference type="Pfam" id="PF08242">
    <property type="entry name" value="Methyltransf_12"/>
    <property type="match status" value="1"/>
</dbReference>
<dbReference type="Gene3D" id="1.10.1200.10">
    <property type="entry name" value="ACP-like"/>
    <property type="match status" value="1"/>
</dbReference>
<evidence type="ECO:0000256" key="1">
    <source>
        <dbReference type="ARBA" id="ARBA00022450"/>
    </source>
</evidence>
<dbReference type="InterPro" id="IPR013154">
    <property type="entry name" value="ADH-like_N"/>
</dbReference>
<dbReference type="CDD" id="cd00833">
    <property type="entry name" value="PKS"/>
    <property type="match status" value="1"/>
</dbReference>
<dbReference type="InterPro" id="IPR016035">
    <property type="entry name" value="Acyl_Trfase/lysoPLipase"/>
</dbReference>
<dbReference type="SMART" id="SM00825">
    <property type="entry name" value="PKS_KS"/>
    <property type="match status" value="1"/>
</dbReference>
<dbReference type="InterPro" id="IPR056501">
    <property type="entry name" value="NAD-bd_HRPKS_sdrA"/>
</dbReference>
<dbReference type="PROSITE" id="PS00606">
    <property type="entry name" value="KS3_1"/>
    <property type="match status" value="1"/>
</dbReference>
<dbReference type="InterPro" id="IPR014031">
    <property type="entry name" value="Ketoacyl_synth_C"/>
</dbReference>
<dbReference type="SUPFAM" id="SSF53901">
    <property type="entry name" value="Thiolase-like"/>
    <property type="match status" value="1"/>
</dbReference>
<dbReference type="InterPro" id="IPR011032">
    <property type="entry name" value="GroES-like_sf"/>
</dbReference>
<evidence type="ECO:0000259" key="11">
    <source>
        <dbReference type="PROSITE" id="PS52004"/>
    </source>
</evidence>
<dbReference type="Pfam" id="PF16197">
    <property type="entry name" value="KAsynt_C_assoc"/>
    <property type="match status" value="1"/>
</dbReference>
<keyword evidence="2" id="KW-0597">Phosphoprotein</keyword>
<dbReference type="InterPro" id="IPR009081">
    <property type="entry name" value="PP-bd_ACP"/>
</dbReference>
<dbReference type="InterPro" id="IPR016039">
    <property type="entry name" value="Thiolase-like"/>
</dbReference>
<dbReference type="InterPro" id="IPR029063">
    <property type="entry name" value="SAM-dependent_MTases_sf"/>
</dbReference>
<dbReference type="InterPro" id="IPR050091">
    <property type="entry name" value="PKS_NRPS_Biosynth_Enz"/>
</dbReference>
<dbReference type="Pfam" id="PF00109">
    <property type="entry name" value="ketoacyl-synt"/>
    <property type="match status" value="1"/>
</dbReference>
<dbReference type="STRING" id="1095630.A0A2J6SI49"/>
<sequence>MAMRLPGGVRNSKDFWDMLVNKKSGLCPVPADRYNIDGFYNDESETATRGTVQQPLGYFLDHVQIKQLDMSFFSFPKKELERLDPQQRQLLEVAWECMENAGATNWRGTDIGCFVGVLGEDWRDINSKETQHSGSYRVTGYEDAFLANRLSFEYDLHGPSLTVKTACSSSLSALHLACDAIRLGDCSSALIAGSSLIFSPSMTLAFSDQGIVSPTGTCKTFDAGADGYARGEAINMIYIKKLSDAIAAGDPIRAVIRATATNCDGRTPGVMTPSPKAQEALIRRAYAVAGISDFSQTGFVECHGTGTQVGDPLETAAVASVFGEKGVLITSVKPNVGHSEGAAGISSVIKAVLALENRTIPPNIFFNQPNPKIPFEQAKLRVPVDAEPWPTDRAARVSVNSFGIGGANAHVIIDGWVEHELDSGHGSLDEEITPSSDEQYHLLLFSAKSKESVDSSISNHQRYINDIPVRLQDLSHTLASRREHLPYRAFALTNNLSNLETTPVELTGSVPKVVYIFTGQGAQWPQMGRRLLQVNSAFRQSIRELDESLKGVAPELTWKIEDELCKPATESKIHTAELSQPICTAIQIALVETLRLWKIEPDAVLGHSSGEIAAAYTCGAISMASALAIACFRGATAHASRRKGGMAAIGLGREALLGFLEPGVVIACENSQSSSTLSGDLQQVEKVVGKIKEECPDVLARMLKVEKAYHSHHMEEVGSSYQEQLTGVVTSSAPKIPFYSSVTASRIGDANALGPAYWRANLESPNFLREIGPHPALKGPLQQILRDIGQADDFHLSTLHRGADCQQSLLSLAGKLFLKNYPLDLGEISPPGTILTDLPNYAWLHDIKHWDESRLTNEWRFRSQTPHELLGTRILEVSSELHWRNKFGIDNLPWLTGHQVSGSIVFPAAGYITIVGEALRQLSGVKDYSLRHVKISSALTLEHNEEVEMVTSLNPLLTESPEDSPWYTFHISSYNGVGWVKHCSGEGRASFDEISYPRSVDEARPLPRKVSSNSWYEAMNAVGFCYDGLFRGLHSISAGTSHNEAVATVPSPTKQECLPYTLHPAMIDQCFQLLALALIQGQTRKLDRLSVPTFIDEIVILSSGANLQVKASGSVSAKGGFTGSLTAQHNGEVSMFMKGLKSTPLDTGEPVDQGLRLVQQIEWKPDSDFMQLENCFKLKEREKEEFLQLESLFMLCIVDHLENITLNDDTPPYLRKYFEWMQTQVALVQSGERNLVEKAQVLCESSQRQEKIKSTAAAIEKTGVADCAVAILRLFEAAGAFAAKAQPLDILMEGNLLSRLYDILDSGDYVTAINAIGYKNPRLSILEIGAGTGGTSAQILEALKSPFGERMYSKYTYTDISQYENIEYRVLDISKDPAEQGFDLGAYDLIIGANVVHATPSLNTSLTHLRSLLQPGGRLFLQELSPETKWVNYIWGYLSGWWLGSEDGRPDEPYVSPSRWSQELICAGFDTPDTIVYDGLAPCHLNANIIASASSDDAKEKRLTILCMDLEEPHVRAMKLRLETKSVAVDICLLNQTPPPDQDIIALLDFPDPILHSMSKEVFGTIFRHVLAMKSKIFWVTQAAQINSKDPRHAMILGIARTARNEQAAKLYTIELDGKTESTTVADRIAAIVSRVNKKSAQDDAVIVDWEYAIVDGQVNVPRMHWQTMPESMAQCDVQPKSTTQHLTVGTPGLLHTMQWTEEALPELRDDEVCIQIKSVGMNFKDVLIAMAILDNDVAEIGLEASGIVQSRGSAVTHLEIGDRVAFMCPGSFGTCRVLAGSLCVKLDPSINFEEGATIPCVYVTALMAVVDKGNLARGQSILIHSACGGVGLAAIQIAQSIGAEIFCTVGNPEKIKYLLKNYGIPESHIFNSRNDSFAADIMRATNGRGVDLVLNSLAGELLHASWKCVAEFGTMIEIGKRDFRRHARLAMDVFEANRTFIGLDLGLVHQHRPDQAVSLLQRCMAYMASGVTRPLPLAKVFEASAVQEAFRFMQGGQHIGKIVVNMPSDVQTLDSFRATLKPNLRSDRSYLLVGGLGGLGKVVASWMVENGARHLIFLSRSGDTHDETRDFLEELRSQGCEPQVFTGSGARMPIAGVINMSMVLKDVSVADMSFEDWTTATEPKVKGTQNLHDAISFPLDFFILFGSCSGIAGQWGQANYGAANTYLDAFVQYRHSLGLPASVIDLGAVGDAGFVSENRDVLTYMQNSNTYLLREREVLDAVILAMHRSHPSKTQTSTTGFIDTSQIVLGLITTKPLSDPRTRVPWKSDPRMSFYHNLHSSTDVSTSSSPEQGGFKSILSQASSDPSILKEDSTREIFAEALGSALFSFLLKSPEDMRLDRSLDSIGVDSLVAMELRNWIRQKFGTEIGIFNIIHSASLLSLADLIAQALVGKFQVVEG</sequence>
<dbReference type="PROSITE" id="PS50075">
    <property type="entry name" value="CARRIER"/>
    <property type="match status" value="1"/>
</dbReference>
<dbReference type="InterPro" id="IPR013968">
    <property type="entry name" value="PKS_KR"/>
</dbReference>
<feature type="domain" description="Carrier" evidence="10">
    <location>
        <begin position="2306"/>
        <end position="2391"/>
    </location>
</feature>
<dbReference type="SUPFAM" id="SSF52151">
    <property type="entry name" value="FabD/lysophospholipase-like"/>
    <property type="match status" value="1"/>
</dbReference>
<dbReference type="InterPro" id="IPR018201">
    <property type="entry name" value="Ketoacyl_synth_AS"/>
</dbReference>
<dbReference type="InterPro" id="IPR014043">
    <property type="entry name" value="Acyl_transferase_dom"/>
</dbReference>
<protein>
    <submittedName>
        <fullName evidence="13">Polyketide synthase</fullName>
    </submittedName>
</protein>
<dbReference type="InterPro" id="IPR020841">
    <property type="entry name" value="PKS_Beta-ketoAc_synthase_dom"/>
</dbReference>
<dbReference type="InterPro" id="IPR049552">
    <property type="entry name" value="PKS_DH_N"/>
</dbReference>
<evidence type="ECO:0000313" key="14">
    <source>
        <dbReference type="Proteomes" id="UP000235371"/>
    </source>
</evidence>
<evidence type="ECO:0000256" key="2">
    <source>
        <dbReference type="ARBA" id="ARBA00022553"/>
    </source>
</evidence>
<dbReference type="SUPFAM" id="SSF55048">
    <property type="entry name" value="Probable ACP-binding domain of malonyl-CoA ACP transacylase"/>
    <property type="match status" value="1"/>
</dbReference>
<dbReference type="InterPro" id="IPR014030">
    <property type="entry name" value="Ketoacyl_synth_N"/>
</dbReference>
<dbReference type="CDD" id="cd02440">
    <property type="entry name" value="AdoMet_MTases"/>
    <property type="match status" value="1"/>
</dbReference>
<dbReference type="CDD" id="cd05195">
    <property type="entry name" value="enoyl_red"/>
    <property type="match status" value="1"/>
</dbReference>
<feature type="region of interest" description="C-terminal hotdog fold" evidence="9">
    <location>
        <begin position="1007"/>
        <end position="1151"/>
    </location>
</feature>
<dbReference type="SUPFAM" id="SSF50129">
    <property type="entry name" value="GroES-like"/>
    <property type="match status" value="1"/>
</dbReference>
<dbReference type="GeneID" id="36594232"/>